<feature type="compositionally biased region" description="Low complexity" evidence="1">
    <location>
        <begin position="86"/>
        <end position="96"/>
    </location>
</feature>
<organism evidence="3">
    <name type="scientific">Xanthomonas campestris pv. juglandis</name>
    <name type="common">Xanthomonas arboricola pv. juglandis</name>
    <dbReference type="NCBI Taxonomy" id="195709"/>
    <lineage>
        <taxon>Bacteria</taxon>
        <taxon>Pseudomonadati</taxon>
        <taxon>Pseudomonadota</taxon>
        <taxon>Gammaproteobacteria</taxon>
        <taxon>Lysobacterales</taxon>
        <taxon>Lysobacteraceae</taxon>
        <taxon>Xanthomonas</taxon>
    </lineage>
</organism>
<evidence type="ECO:0000313" key="5">
    <source>
        <dbReference type="Proteomes" id="UP000514411"/>
    </source>
</evidence>
<feature type="compositionally biased region" description="Pro residues" evidence="1">
    <location>
        <begin position="71"/>
        <end position="81"/>
    </location>
</feature>
<sequence>MRRWPWAALLACASVAGAQEVAIYRCTDSSGALTVQNMPCPKGMQQQKKLMTAPAAVPLTAGGLGAASPARNPPAAQPPTMPKTDVPAAAPAAAPAPVAPTPPATTSTSTSTSTSTLPPPPLFECTAHDNGRYFTEDREPATRCLPMQTTNLAGGPATGGGSACEVVTDRCAPVPDQSLCEAWRQRAEQAESTWRFSDEAQAAERKQRYLQMRRVLDESRCANPSATP</sequence>
<evidence type="ECO:0000313" key="4">
    <source>
        <dbReference type="EMBL" id="CAD1786996.1"/>
    </source>
</evidence>
<accession>A0A7U7D6F2</accession>
<dbReference type="RefSeq" id="WP_053055656.1">
    <property type="nucleotide sequence ID" value="NZ_LR861807.1"/>
</dbReference>
<evidence type="ECO:0000256" key="2">
    <source>
        <dbReference type="SAM" id="SignalP"/>
    </source>
</evidence>
<feature type="signal peptide" evidence="2">
    <location>
        <begin position="1"/>
        <end position="18"/>
    </location>
</feature>
<dbReference type="EMBL" id="LR861807">
    <property type="protein sequence ID" value="CAD1786996.1"/>
    <property type="molecule type" value="Genomic_DNA"/>
</dbReference>
<feature type="region of interest" description="Disordered" evidence="1">
    <location>
        <begin position="62"/>
        <end position="121"/>
    </location>
</feature>
<protein>
    <submittedName>
        <fullName evidence="3">DUF4124 domain-containing protein</fullName>
    </submittedName>
</protein>
<proteinExistence type="predicted"/>
<feature type="compositionally biased region" description="Low complexity" evidence="1">
    <location>
        <begin position="104"/>
        <end position="116"/>
    </location>
</feature>
<evidence type="ECO:0000256" key="1">
    <source>
        <dbReference type="SAM" id="MobiDB-lite"/>
    </source>
</evidence>
<keyword evidence="2" id="KW-0732">Signal</keyword>
<gene>
    <name evidence="4" type="ORF">XSP_000436</name>
    <name evidence="3" type="ORF">XSP_000437</name>
</gene>
<evidence type="ECO:0000313" key="3">
    <source>
        <dbReference type="EMBL" id="CAD0312414.1"/>
    </source>
</evidence>
<feature type="chain" id="PRO_5039824595" evidence="2">
    <location>
        <begin position="19"/>
        <end position="228"/>
    </location>
</feature>
<reference evidence="3 5" key="1">
    <citation type="submission" date="2020-07" db="EMBL/GenBank/DDBJ databases">
        <authorList>
            <person name="Teixeira M."/>
        </authorList>
    </citation>
    <scope>NUCLEOTIDE SEQUENCE</scope>
    <source>
        <strain evidence="4">3</strain>
        <strain evidence="3">Xanthomonas arboricola pv. juglandis CPBF 427</strain>
    </source>
</reference>
<dbReference type="EMBL" id="LR824643">
    <property type="protein sequence ID" value="CAD0312414.1"/>
    <property type="molecule type" value="Genomic_DNA"/>
</dbReference>
<dbReference type="AlphaFoldDB" id="A0A7U7D6F2"/>
<name>A0A7U7D6F2_XANCJ</name>
<dbReference type="Proteomes" id="UP000514411">
    <property type="component" value="Chromosome"/>
</dbReference>